<gene>
    <name evidence="2" type="ORF">N7472_006400</name>
</gene>
<evidence type="ECO:0000313" key="3">
    <source>
        <dbReference type="Proteomes" id="UP001150879"/>
    </source>
</evidence>
<accession>A0A9W9JBC2</accession>
<evidence type="ECO:0000313" key="2">
    <source>
        <dbReference type="EMBL" id="KAJ5193934.1"/>
    </source>
</evidence>
<comment type="caution">
    <text evidence="2">The sequence shown here is derived from an EMBL/GenBank/DDBJ whole genome shotgun (WGS) entry which is preliminary data.</text>
</comment>
<name>A0A9W9JBC2_9EURO</name>
<dbReference type="EMBL" id="JAPQKP010000004">
    <property type="protein sequence ID" value="KAJ5193934.1"/>
    <property type="molecule type" value="Genomic_DNA"/>
</dbReference>
<reference evidence="2" key="1">
    <citation type="submission" date="2022-11" db="EMBL/GenBank/DDBJ databases">
        <authorList>
            <person name="Petersen C."/>
        </authorList>
    </citation>
    <scope>NUCLEOTIDE SEQUENCE</scope>
    <source>
        <strain evidence="2">IBT 16849</strain>
    </source>
</reference>
<feature type="region of interest" description="Disordered" evidence="1">
    <location>
        <begin position="67"/>
        <end position="92"/>
    </location>
</feature>
<evidence type="ECO:0000256" key="1">
    <source>
        <dbReference type="SAM" id="MobiDB-lite"/>
    </source>
</evidence>
<keyword evidence="3" id="KW-1185">Reference proteome</keyword>
<dbReference type="AlphaFoldDB" id="A0A9W9JBC2"/>
<reference evidence="2" key="2">
    <citation type="journal article" date="2023" name="IMA Fungus">
        <title>Comparative genomic study of the Penicillium genus elucidates a diverse pangenome and 15 lateral gene transfer events.</title>
        <authorList>
            <person name="Petersen C."/>
            <person name="Sorensen T."/>
            <person name="Nielsen M.R."/>
            <person name="Sondergaard T.E."/>
            <person name="Sorensen J.L."/>
            <person name="Fitzpatrick D.A."/>
            <person name="Frisvad J.C."/>
            <person name="Nielsen K.L."/>
        </authorList>
    </citation>
    <scope>NUCLEOTIDE SEQUENCE</scope>
    <source>
        <strain evidence="2">IBT 16849</strain>
    </source>
</reference>
<sequence length="92" mass="10363">MYGQGHVPEKVAAFTSSLVHHGIPTRDSVMCPMFYPFDLELTTADNGVMERSMRLIGPQMLDVLGNDEKKNTETEQICQIPRHSTAREGDRQ</sequence>
<organism evidence="2 3">
    <name type="scientific">Penicillium cf. griseofulvum</name>
    <dbReference type="NCBI Taxonomy" id="2972120"/>
    <lineage>
        <taxon>Eukaryota</taxon>
        <taxon>Fungi</taxon>
        <taxon>Dikarya</taxon>
        <taxon>Ascomycota</taxon>
        <taxon>Pezizomycotina</taxon>
        <taxon>Eurotiomycetes</taxon>
        <taxon>Eurotiomycetidae</taxon>
        <taxon>Eurotiales</taxon>
        <taxon>Aspergillaceae</taxon>
        <taxon>Penicillium</taxon>
    </lineage>
</organism>
<dbReference type="Proteomes" id="UP001150879">
    <property type="component" value="Unassembled WGS sequence"/>
</dbReference>
<proteinExistence type="predicted"/>
<protein>
    <submittedName>
        <fullName evidence="2">Uncharacterized protein</fullName>
    </submittedName>
</protein>